<dbReference type="InterPro" id="IPR045076">
    <property type="entry name" value="MutS"/>
</dbReference>
<dbReference type="PROSITE" id="PS00486">
    <property type="entry name" value="DNA_MISMATCH_REPAIR_2"/>
    <property type="match status" value="1"/>
</dbReference>
<accession>A0A1D2A3J8</accession>
<dbReference type="EMBL" id="GDKF01005067">
    <property type="protein sequence ID" value="JAT73555.1"/>
    <property type="molecule type" value="Transcribed_RNA"/>
</dbReference>
<dbReference type="InterPro" id="IPR016151">
    <property type="entry name" value="DNA_mismatch_repair_MutS_N"/>
</dbReference>
<reference evidence="8" key="1">
    <citation type="submission" date="2015-08" db="EMBL/GenBank/DDBJ databases">
        <authorList>
            <person name="Babu N.S."/>
            <person name="Beckwith C.J."/>
            <person name="Beseler K.G."/>
            <person name="Brison A."/>
            <person name="Carone J.V."/>
            <person name="Caskin T.P."/>
            <person name="Diamond M."/>
            <person name="Durham M.E."/>
            <person name="Foxe J.M."/>
            <person name="Go M."/>
            <person name="Henderson B.A."/>
            <person name="Jones I.B."/>
            <person name="McGettigan J.A."/>
            <person name="Micheletti S.J."/>
            <person name="Nasrallah M.E."/>
            <person name="Ortiz D."/>
            <person name="Piller C.R."/>
            <person name="Privatt S.R."/>
            <person name="Schneider S.L."/>
            <person name="Sharp S."/>
            <person name="Smith T.C."/>
            <person name="Stanton J.D."/>
            <person name="Ullery H.E."/>
            <person name="Wilson R.J."/>
            <person name="Serrano M.G."/>
            <person name="Buck G."/>
            <person name="Lee V."/>
            <person name="Wang Y."/>
            <person name="Carvalho R."/>
            <person name="Voegtly L."/>
            <person name="Shi R."/>
            <person name="Duckworth R."/>
            <person name="Johnson A."/>
            <person name="Loviza R."/>
            <person name="Walstead R."/>
            <person name="Shah Z."/>
            <person name="Kiflezghi M."/>
            <person name="Wade K."/>
            <person name="Ball S.L."/>
            <person name="Bradley K.W."/>
            <person name="Asai D.J."/>
            <person name="Bowman C.A."/>
            <person name="Russell D.A."/>
            <person name="Pope W.H."/>
            <person name="Jacobs-Sera D."/>
            <person name="Hendrix R.W."/>
            <person name="Hatfull G.F."/>
        </authorList>
    </citation>
    <scope>NUCLEOTIDE SEQUENCE</scope>
</reference>
<dbReference type="Gene3D" id="1.10.1420.10">
    <property type="match status" value="2"/>
</dbReference>
<keyword evidence="2" id="KW-0547">Nucleotide-binding</keyword>
<keyword evidence="6" id="KW-0234">DNA repair</keyword>
<dbReference type="SUPFAM" id="SSF52540">
    <property type="entry name" value="P-loop containing nucleoside triphosphate hydrolases"/>
    <property type="match status" value="1"/>
</dbReference>
<feature type="domain" description="DNA mismatch repair proteins mutS family" evidence="7">
    <location>
        <begin position="744"/>
        <end position="760"/>
    </location>
</feature>
<dbReference type="Pfam" id="PF00488">
    <property type="entry name" value="MutS_V"/>
    <property type="match status" value="1"/>
</dbReference>
<proteinExistence type="inferred from homology"/>
<gene>
    <name evidence="8" type="ORF">g.52575</name>
</gene>
<name>A0A1D2A3J8_AUXPR</name>
<evidence type="ECO:0000256" key="3">
    <source>
        <dbReference type="ARBA" id="ARBA00022763"/>
    </source>
</evidence>
<dbReference type="Pfam" id="PF05190">
    <property type="entry name" value="MutS_IV"/>
    <property type="match status" value="1"/>
</dbReference>
<evidence type="ECO:0000256" key="6">
    <source>
        <dbReference type="ARBA" id="ARBA00023204"/>
    </source>
</evidence>
<evidence type="ECO:0000256" key="5">
    <source>
        <dbReference type="ARBA" id="ARBA00023125"/>
    </source>
</evidence>
<dbReference type="PANTHER" id="PTHR11361:SF35">
    <property type="entry name" value="DNA MISMATCH REPAIR PROTEIN MSH2"/>
    <property type="match status" value="1"/>
</dbReference>
<dbReference type="Pfam" id="PF05192">
    <property type="entry name" value="MutS_III"/>
    <property type="match status" value="1"/>
</dbReference>
<dbReference type="GO" id="GO:0006312">
    <property type="term" value="P:mitotic recombination"/>
    <property type="evidence" value="ECO:0007669"/>
    <property type="project" value="TreeGrafter"/>
</dbReference>
<comment type="similarity">
    <text evidence="1">Belongs to the DNA mismatch repair MutS family.</text>
</comment>
<evidence type="ECO:0000256" key="1">
    <source>
        <dbReference type="ARBA" id="ARBA00006271"/>
    </source>
</evidence>
<dbReference type="InterPro" id="IPR007696">
    <property type="entry name" value="DNA_mismatch_repair_MutS_core"/>
</dbReference>
<dbReference type="GO" id="GO:0030983">
    <property type="term" value="F:mismatched DNA binding"/>
    <property type="evidence" value="ECO:0007669"/>
    <property type="project" value="InterPro"/>
</dbReference>
<keyword evidence="5" id="KW-0238">DNA-binding</keyword>
<dbReference type="GO" id="GO:0140664">
    <property type="term" value="F:ATP-dependent DNA damage sensor activity"/>
    <property type="evidence" value="ECO:0007669"/>
    <property type="project" value="InterPro"/>
</dbReference>
<dbReference type="GO" id="GO:0006298">
    <property type="term" value="P:mismatch repair"/>
    <property type="evidence" value="ECO:0007669"/>
    <property type="project" value="InterPro"/>
</dbReference>
<evidence type="ECO:0000313" key="8">
    <source>
        <dbReference type="EMBL" id="JAT73555.1"/>
    </source>
</evidence>
<dbReference type="Gene3D" id="3.40.50.300">
    <property type="entry name" value="P-loop containing nucleotide triphosphate hydrolases"/>
    <property type="match status" value="1"/>
</dbReference>
<keyword evidence="3" id="KW-0227">DNA damage</keyword>
<dbReference type="InterPro" id="IPR036678">
    <property type="entry name" value="MutS_con_dom_sf"/>
</dbReference>
<dbReference type="Gene3D" id="3.40.1170.10">
    <property type="entry name" value="DNA repair protein MutS, domain I"/>
    <property type="match status" value="1"/>
</dbReference>
<dbReference type="InterPro" id="IPR000432">
    <property type="entry name" value="DNA_mismatch_repair_MutS_C"/>
</dbReference>
<protein>
    <recommendedName>
        <fullName evidence="7">DNA mismatch repair proteins mutS family domain-containing protein</fullName>
    </recommendedName>
</protein>
<dbReference type="PIRSF" id="PIRSF005813">
    <property type="entry name" value="MSH2"/>
    <property type="match status" value="1"/>
</dbReference>
<dbReference type="SUPFAM" id="SSF48334">
    <property type="entry name" value="DNA repair protein MutS, domain III"/>
    <property type="match status" value="1"/>
</dbReference>
<dbReference type="InterPro" id="IPR007861">
    <property type="entry name" value="DNA_mismatch_repair_MutS_clamp"/>
</dbReference>
<dbReference type="GO" id="GO:0032301">
    <property type="term" value="C:MutSalpha complex"/>
    <property type="evidence" value="ECO:0007669"/>
    <property type="project" value="TreeGrafter"/>
</dbReference>
<dbReference type="AlphaFoldDB" id="A0A1D2A3J8"/>
<dbReference type="SMART" id="SM00533">
    <property type="entry name" value="MUTSd"/>
    <property type="match status" value="1"/>
</dbReference>
<keyword evidence="4" id="KW-0067">ATP-binding</keyword>
<dbReference type="InterPro" id="IPR036187">
    <property type="entry name" value="DNA_mismatch_repair_MutS_sf"/>
</dbReference>
<dbReference type="InterPro" id="IPR011184">
    <property type="entry name" value="DNA_mismatch_repair_Msh2"/>
</dbReference>
<dbReference type="GO" id="GO:0005524">
    <property type="term" value="F:ATP binding"/>
    <property type="evidence" value="ECO:0007669"/>
    <property type="project" value="UniProtKB-KW"/>
</dbReference>
<evidence type="ECO:0000256" key="2">
    <source>
        <dbReference type="ARBA" id="ARBA00022741"/>
    </source>
</evidence>
<organism evidence="8">
    <name type="scientific">Auxenochlorella protothecoides</name>
    <name type="common">Green microalga</name>
    <name type="synonym">Chlorella protothecoides</name>
    <dbReference type="NCBI Taxonomy" id="3075"/>
    <lineage>
        <taxon>Eukaryota</taxon>
        <taxon>Viridiplantae</taxon>
        <taxon>Chlorophyta</taxon>
        <taxon>core chlorophytes</taxon>
        <taxon>Trebouxiophyceae</taxon>
        <taxon>Chlorellales</taxon>
        <taxon>Chlorellaceae</taxon>
        <taxon>Auxenochlorella</taxon>
    </lineage>
</organism>
<dbReference type="PANTHER" id="PTHR11361">
    <property type="entry name" value="DNA MISMATCH REPAIR PROTEIN MUTS FAMILY MEMBER"/>
    <property type="match status" value="1"/>
</dbReference>
<dbReference type="SMART" id="SM00534">
    <property type="entry name" value="MUTSac"/>
    <property type="match status" value="1"/>
</dbReference>
<evidence type="ECO:0000256" key="4">
    <source>
        <dbReference type="ARBA" id="ARBA00022840"/>
    </source>
</evidence>
<evidence type="ECO:0000259" key="7">
    <source>
        <dbReference type="PROSITE" id="PS00486"/>
    </source>
</evidence>
<dbReference type="InterPro" id="IPR027417">
    <property type="entry name" value="P-loop_NTPase"/>
</dbReference>
<dbReference type="Gene3D" id="3.30.420.110">
    <property type="entry name" value="MutS, connector domain"/>
    <property type="match status" value="1"/>
</dbReference>
<sequence length="919" mass="99452">MPEEAPLLEVSGVDQSAFENWYASLPQQAGLVRIFDRKSCLSVHGEVAYALAKHLYRSTAQVSRSGVADNGLPGVTLSWALLPSTLRYLLIDPGEHSVEFYEGAGTNWSCTKRGSPSLLSDFEAELTRSGDLGEVPLLAALSLGQTEGLRTVGLAYVDPGARVLRTVEFTDDDHFNHLESALVQLGVRECAVVKDTASEAGQPGAQSLDLHRAMDVLARTGAAPAPRPRASFSARNLDQDLQRLLLPGTLEQHRHVLEGHHASAALAGVLAFGELLADGSGHGKYGLDRLDLGKFMRMDAAAQRALSVMRGRGDASDTFSLFGLLNRGKTAMGKRLLRTWLKQPLLDLDTLRMRHDVVEALVGDAELRQALQQMHLRGLPDLEMLSRKLERGKASLSDLCQLYRASSRLPLIEAVLRAHSGPHASTLMERFADPLALAHDADHLVRFEALLETAIDLDRIPDEYLIAASYDPGLQEVEVEKLNLEKKIQGLAEEAAQDLGLCLDKTIKLEWHKFANQRLRCLRITTKEEKSVRSKLRARYLELETRKDGLKFTNKALKAAAERLQALASEYDSRQSTLVAQVVSVAATFCQVWEQVRSVLAELDVLVAFADVAVTAPRPYVRPSLLPADGGRVELVGCRHPCVELQEGVDFIPNDCVMQRGESWFQIITGPNMGGKSTFIRQVGISVLLAQVGSWVPCTQASIAVRDAIFARVGAGDSQARGVSTFMAEMLESAAILKGATPASLVIIDELGRGTSTWDGMGLAWAISEHLMNGIGCPTLFATHFHELTALRGAGGVKNLHVGAAIDHTSGALTMLYQVEEGSCDKSFGIHVAEFARFPPAIVEAARKAAAAAASDKHQADSEVSASKRQKAGSDAALQAALLEFAELPLEGGAESGRAREALTSWQGRAAALLKELEV</sequence>